<gene>
    <name evidence="2" type="ORF">BcabD6B2_04330</name>
</gene>
<dbReference type="RefSeq" id="XP_067713069.1">
    <property type="nucleotide sequence ID" value="XM_067856968.1"/>
</dbReference>
<evidence type="ECO:0000313" key="3">
    <source>
        <dbReference type="Proteomes" id="UP001497744"/>
    </source>
</evidence>
<feature type="region of interest" description="Disordered" evidence="1">
    <location>
        <begin position="393"/>
        <end position="503"/>
    </location>
</feature>
<evidence type="ECO:0000256" key="1">
    <source>
        <dbReference type="SAM" id="MobiDB-lite"/>
    </source>
</evidence>
<proteinExistence type="predicted"/>
<keyword evidence="3" id="KW-1185">Reference proteome</keyword>
<dbReference type="Proteomes" id="UP001497744">
    <property type="component" value="Unassembled WGS sequence"/>
</dbReference>
<accession>A0AAV4LMC6</accession>
<organism evidence="2 3">
    <name type="scientific">Babesia caballi</name>
    <dbReference type="NCBI Taxonomy" id="5871"/>
    <lineage>
        <taxon>Eukaryota</taxon>
        <taxon>Sar</taxon>
        <taxon>Alveolata</taxon>
        <taxon>Apicomplexa</taxon>
        <taxon>Aconoidasida</taxon>
        <taxon>Piroplasmida</taxon>
        <taxon>Babesiidae</taxon>
        <taxon>Babesia</taxon>
    </lineage>
</organism>
<feature type="compositionally biased region" description="Basic and acidic residues" evidence="1">
    <location>
        <begin position="438"/>
        <end position="450"/>
    </location>
</feature>
<comment type="caution">
    <text evidence="2">The sequence shown here is derived from an EMBL/GenBank/DDBJ whole genome shotgun (WGS) entry which is preliminary data.</text>
</comment>
<reference evidence="2 3" key="1">
    <citation type="submission" date="2021-06" db="EMBL/GenBank/DDBJ databases">
        <title>Genome sequence of Babesia caballi.</title>
        <authorList>
            <person name="Yamagishi J."/>
            <person name="Kidaka T."/>
            <person name="Ochi A."/>
        </authorList>
    </citation>
    <scope>NUCLEOTIDE SEQUENCE [LARGE SCALE GENOMIC DNA]</scope>
    <source>
        <strain evidence="2">USDA-D6B2</strain>
    </source>
</reference>
<dbReference type="AlphaFoldDB" id="A0AAV4LMC6"/>
<protein>
    <submittedName>
        <fullName evidence="2">Secreted antigen 1</fullName>
    </submittedName>
</protein>
<sequence length="546" mass="58589">MATQYRSIDTPNTLKSALEFLARLHDSGAANTVGKALEVKVKLAIEKLGGNEVNLEGNFNKEITKNFNEVLTKASELRSVIVNHGTSYGGYRDIGIRECADKCADILLDILPKLHCTLYYLAFQVSGSFSDRGGTQWEHQTYKKRTEHDNYLYEWLVNTKGLPSWENSSDTIFPCGFNSTELSDKHGYDLHSVLFEFVDYEDEPGCLPKLLYDLVFAIPLTTAATATVSVLTAAFCRAVTDKKFPEETIKSSYPSLTAICLNVWGDLKRIVPRGATGSNLVVCDGAIDYCKNMLKPEHFDVCVKWLKDNLEGIIQNLQKMGAVCKDWDKNMLEYGEYAGAEPIVDNQQPQQDTPVAEVVGAATNVTSAPEAVLGSAAPGGITVENNDHVAVASSASDEQGSHSNGVGMGGDGSGTVTRPSEPSFIAEVDTQTDVESDTTNHVETEEKNGVEDQEADTAHSPVENGRHSEKGQQDNSQPRTNKGSDSQRGSSVASHESENVASVTAGDTSTITIGSAAGGVAVLGGGSAALYFLNVGGIKTLITGVP</sequence>
<name>A0AAV4LMC6_BABCB</name>
<evidence type="ECO:0000313" key="2">
    <source>
        <dbReference type="EMBL" id="GIX60998.1"/>
    </source>
</evidence>
<feature type="compositionally biased region" description="Polar residues" evidence="1">
    <location>
        <begin position="473"/>
        <end position="503"/>
    </location>
</feature>
<dbReference type="EMBL" id="BPLF01000001">
    <property type="protein sequence ID" value="GIX60998.1"/>
    <property type="molecule type" value="Genomic_DNA"/>
</dbReference>
<dbReference type="GeneID" id="94192481"/>